<evidence type="ECO:0000313" key="2">
    <source>
        <dbReference type="EMBL" id="KAJ8318766.1"/>
    </source>
</evidence>
<organism evidence="2 3">
    <name type="scientific">Tegillarca granosa</name>
    <name type="common">Malaysian cockle</name>
    <name type="synonym">Anadara granosa</name>
    <dbReference type="NCBI Taxonomy" id="220873"/>
    <lineage>
        <taxon>Eukaryota</taxon>
        <taxon>Metazoa</taxon>
        <taxon>Spiralia</taxon>
        <taxon>Lophotrochozoa</taxon>
        <taxon>Mollusca</taxon>
        <taxon>Bivalvia</taxon>
        <taxon>Autobranchia</taxon>
        <taxon>Pteriomorphia</taxon>
        <taxon>Arcoida</taxon>
        <taxon>Arcoidea</taxon>
        <taxon>Arcidae</taxon>
        <taxon>Tegillarca</taxon>
    </lineage>
</organism>
<dbReference type="CDD" id="cd01671">
    <property type="entry name" value="CARD"/>
    <property type="match status" value="1"/>
</dbReference>
<dbReference type="PANTHER" id="PTHR15034">
    <property type="entry name" value="DEATH DOMAIN-CONTAINING PROTEIN CRADD"/>
    <property type="match status" value="1"/>
</dbReference>
<proteinExistence type="predicted"/>
<dbReference type="Gene3D" id="1.10.533.10">
    <property type="entry name" value="Death Domain, Fas"/>
    <property type="match status" value="1"/>
</dbReference>
<dbReference type="SUPFAM" id="SSF47986">
    <property type="entry name" value="DEATH domain"/>
    <property type="match status" value="1"/>
</dbReference>
<gene>
    <name evidence="2" type="ORF">KUTeg_003857</name>
</gene>
<dbReference type="EMBL" id="JARBDR010000214">
    <property type="protein sequence ID" value="KAJ8318766.1"/>
    <property type="molecule type" value="Genomic_DNA"/>
</dbReference>
<reference evidence="2 3" key="1">
    <citation type="submission" date="2022-12" db="EMBL/GenBank/DDBJ databases">
        <title>Chromosome-level genome of Tegillarca granosa.</title>
        <authorList>
            <person name="Kim J."/>
        </authorList>
    </citation>
    <scope>NUCLEOTIDE SEQUENCE [LARGE SCALE GENOMIC DNA]</scope>
    <source>
        <strain evidence="2">Teg-2019</strain>
        <tissue evidence="2">Adductor muscle</tissue>
    </source>
</reference>
<keyword evidence="3" id="KW-1185">Reference proteome</keyword>
<name>A0ABQ9FPY7_TEGGR</name>
<dbReference type="PANTHER" id="PTHR15034:SF5">
    <property type="entry name" value="DEATH DOMAIN-CONTAINING PROTEIN CRADD"/>
    <property type="match status" value="1"/>
</dbReference>
<dbReference type="PROSITE" id="PS50209">
    <property type="entry name" value="CARD"/>
    <property type="match status" value="1"/>
</dbReference>
<dbReference type="Proteomes" id="UP001217089">
    <property type="component" value="Unassembled WGS sequence"/>
</dbReference>
<feature type="domain" description="CARD" evidence="1">
    <location>
        <begin position="86"/>
        <end position="177"/>
    </location>
</feature>
<dbReference type="Pfam" id="PF00619">
    <property type="entry name" value="CARD"/>
    <property type="match status" value="1"/>
</dbReference>
<accession>A0ABQ9FPY7</accession>
<dbReference type="InterPro" id="IPR011029">
    <property type="entry name" value="DEATH-like_dom_sf"/>
</dbReference>
<evidence type="ECO:0000259" key="1">
    <source>
        <dbReference type="PROSITE" id="PS50209"/>
    </source>
</evidence>
<evidence type="ECO:0000313" key="3">
    <source>
        <dbReference type="Proteomes" id="UP001217089"/>
    </source>
</evidence>
<dbReference type="InterPro" id="IPR037939">
    <property type="entry name" value="CRADD"/>
</dbReference>
<comment type="caution">
    <text evidence="2">The sequence shown here is derived from an EMBL/GenBank/DDBJ whole genome shotgun (WGS) entry which is preliminary data.</text>
</comment>
<sequence length="482" mass="55874">MASTEKLTRRIEELEGVVKKCYSQIEILSEKVNYLEKKQSIPNRRACLNHHAVKRHQRNAKYDFDSSSSDGSFYAKQSKSKGLICSKEVYKEVLQENHKALVEDLDLNNTFVLDQLIVDDVVSMSDKERIRSKSTTKDKTRELLLKLATYGNEKFHKFCSAIEPEYPSLSHRLRSSFRKKINGYDSDEELACCLFCKLRDHVDPNDVIDDLYANKVVNAKTTKLILNEKNPDIAWKEIQYHINGCSDHFNVLCEALTKKYHHIKNELIQTGICNLKCTCKEIIQKQRNNQDVSSSNRTSRTSLDSTVEVSGSNEVLYNIEENRDTNKQVDPTGEKRKYVSLESRLTQNLSRYLNDVEHRNEDYHDILPFDKIKFYSLPPRLCLKDGFRNQNNNMGRVGEENSEADESEVLSNLDSISTNIENVSIGVDEKIQACEENDENMPKSEEYTEIKIPGGSQSRQVFHRRAFKRRKRELNNDNMRFN</sequence>
<protein>
    <recommendedName>
        <fullName evidence="1">CARD domain-containing protein</fullName>
    </recommendedName>
</protein>
<dbReference type="InterPro" id="IPR001315">
    <property type="entry name" value="CARD"/>
</dbReference>